<dbReference type="Proteomes" id="UP000639396">
    <property type="component" value="Unassembled WGS sequence"/>
</dbReference>
<evidence type="ECO:0000313" key="2">
    <source>
        <dbReference type="EMBL" id="MBD2860838.1"/>
    </source>
</evidence>
<name>A0A927GY54_9BACL</name>
<accession>A0A927GY54</accession>
<protein>
    <submittedName>
        <fullName evidence="2">Uncharacterized protein</fullName>
    </submittedName>
</protein>
<feature type="transmembrane region" description="Helical" evidence="1">
    <location>
        <begin position="6"/>
        <end position="25"/>
    </location>
</feature>
<sequence>MIAAYNTPVIVTILILGIIGFAYSIRAEMRYREKMRKEMEEIRRTPRT</sequence>
<keyword evidence="3" id="KW-1185">Reference proteome</keyword>
<dbReference type="RefSeq" id="WP_190924316.1">
    <property type="nucleotide sequence ID" value="NZ_JACXJA010000003.1"/>
</dbReference>
<keyword evidence="1" id="KW-0812">Transmembrane</keyword>
<keyword evidence="1" id="KW-0472">Membrane</keyword>
<reference evidence="2" key="1">
    <citation type="submission" date="2020-09" db="EMBL/GenBank/DDBJ databases">
        <title>A novel bacterium of genus Paenibacillus, isolated from South China Sea.</title>
        <authorList>
            <person name="Huang H."/>
            <person name="Mo K."/>
            <person name="Hu Y."/>
        </authorList>
    </citation>
    <scope>NUCLEOTIDE SEQUENCE</scope>
    <source>
        <strain evidence="2">IB182363</strain>
    </source>
</reference>
<dbReference type="AlphaFoldDB" id="A0A927GY54"/>
<evidence type="ECO:0000313" key="3">
    <source>
        <dbReference type="Proteomes" id="UP000639396"/>
    </source>
</evidence>
<keyword evidence="1" id="KW-1133">Transmembrane helix</keyword>
<evidence type="ECO:0000256" key="1">
    <source>
        <dbReference type="SAM" id="Phobius"/>
    </source>
</evidence>
<organism evidence="2 3">
    <name type="scientific">Paenibacillus oceani</name>
    <dbReference type="NCBI Taxonomy" id="2772510"/>
    <lineage>
        <taxon>Bacteria</taxon>
        <taxon>Bacillati</taxon>
        <taxon>Bacillota</taxon>
        <taxon>Bacilli</taxon>
        <taxon>Bacillales</taxon>
        <taxon>Paenibacillaceae</taxon>
        <taxon>Paenibacillus</taxon>
    </lineage>
</organism>
<gene>
    <name evidence="2" type="ORF">IDH45_02415</name>
</gene>
<comment type="caution">
    <text evidence="2">The sequence shown here is derived from an EMBL/GenBank/DDBJ whole genome shotgun (WGS) entry which is preliminary data.</text>
</comment>
<dbReference type="EMBL" id="JACXJA010000003">
    <property type="protein sequence ID" value="MBD2860838.1"/>
    <property type="molecule type" value="Genomic_DNA"/>
</dbReference>
<proteinExistence type="predicted"/>